<keyword evidence="7" id="KW-0547">Nucleotide-binding</keyword>
<name>Q8EWX2_MALP2</name>
<evidence type="ECO:0000256" key="12">
    <source>
        <dbReference type="ARBA" id="ARBA00023317"/>
    </source>
</evidence>
<dbReference type="InterPro" id="IPR015793">
    <property type="entry name" value="Pyrv_Knase_brl"/>
</dbReference>
<dbReference type="InterPro" id="IPR015806">
    <property type="entry name" value="Pyrv_Knase_insert_dom_sf"/>
</dbReference>
<comment type="cofactor">
    <cofactor evidence="1">
        <name>K(+)</name>
        <dbReference type="ChEBI" id="CHEBI:29103"/>
    </cofactor>
</comment>
<gene>
    <name evidence="16" type="ordered locus">MYPE780</name>
</gene>
<dbReference type="RefSeq" id="WP_011076904.1">
    <property type="nucleotide sequence ID" value="NC_004432.1"/>
</dbReference>
<dbReference type="PANTHER" id="PTHR11817">
    <property type="entry name" value="PYRUVATE KINASE"/>
    <property type="match status" value="1"/>
</dbReference>
<dbReference type="eggNOG" id="COG0469">
    <property type="taxonomic scope" value="Bacteria"/>
</dbReference>
<dbReference type="GO" id="GO:0000287">
    <property type="term" value="F:magnesium ion binding"/>
    <property type="evidence" value="ECO:0007669"/>
    <property type="project" value="UniProtKB-UniRule"/>
</dbReference>
<comment type="catalytic activity">
    <reaction evidence="14">
        <text>pyruvate + ATP = phosphoenolpyruvate + ADP + H(+)</text>
        <dbReference type="Rhea" id="RHEA:18157"/>
        <dbReference type="ChEBI" id="CHEBI:15361"/>
        <dbReference type="ChEBI" id="CHEBI:15378"/>
        <dbReference type="ChEBI" id="CHEBI:30616"/>
        <dbReference type="ChEBI" id="CHEBI:58702"/>
        <dbReference type="ChEBI" id="CHEBI:456216"/>
        <dbReference type="EC" id="2.7.1.40"/>
    </reaction>
</comment>
<dbReference type="EC" id="2.7.1.40" evidence="4 13"/>
<evidence type="ECO:0000256" key="8">
    <source>
        <dbReference type="ARBA" id="ARBA00022777"/>
    </source>
</evidence>
<evidence type="ECO:0000256" key="9">
    <source>
        <dbReference type="ARBA" id="ARBA00022840"/>
    </source>
</evidence>
<evidence type="ECO:0000256" key="4">
    <source>
        <dbReference type="ARBA" id="ARBA00012142"/>
    </source>
</evidence>
<proteinExistence type="inferred from homology"/>
<evidence type="ECO:0000256" key="13">
    <source>
        <dbReference type="NCBIfam" id="TIGR01064"/>
    </source>
</evidence>
<feature type="domain" description="Pyruvate kinase barrel" evidence="15">
    <location>
        <begin position="5"/>
        <end position="353"/>
    </location>
</feature>
<evidence type="ECO:0000256" key="10">
    <source>
        <dbReference type="ARBA" id="ARBA00022842"/>
    </source>
</evidence>
<evidence type="ECO:0000259" key="15">
    <source>
        <dbReference type="Pfam" id="PF00224"/>
    </source>
</evidence>
<dbReference type="InParanoid" id="Q8EWX2"/>
<comment type="similarity">
    <text evidence="3 14">Belongs to the pyruvate kinase family.</text>
</comment>
<dbReference type="GO" id="GO:0016301">
    <property type="term" value="F:kinase activity"/>
    <property type="evidence" value="ECO:0007669"/>
    <property type="project" value="UniProtKB-KW"/>
</dbReference>
<dbReference type="EMBL" id="BA000026">
    <property type="protein sequence ID" value="BAC43868.1"/>
    <property type="molecule type" value="Genomic_DNA"/>
</dbReference>
<dbReference type="NCBIfam" id="TIGR01064">
    <property type="entry name" value="pyruv_kin"/>
    <property type="match status" value="1"/>
</dbReference>
<evidence type="ECO:0000313" key="17">
    <source>
        <dbReference type="Proteomes" id="UP000002522"/>
    </source>
</evidence>
<keyword evidence="12 16" id="KW-0670">Pyruvate</keyword>
<dbReference type="InterPro" id="IPR036918">
    <property type="entry name" value="Pyrv_Knase_C_sf"/>
</dbReference>
<evidence type="ECO:0000256" key="1">
    <source>
        <dbReference type="ARBA" id="ARBA00001958"/>
    </source>
</evidence>
<dbReference type="SUPFAM" id="SSF50800">
    <property type="entry name" value="PK beta-barrel domain-like"/>
    <property type="match status" value="1"/>
</dbReference>
<reference evidence="16 17" key="1">
    <citation type="journal article" date="2002" name="Nucleic Acids Res.">
        <title>The complete genomic sequence of Mycoplasma penetrans, an intracellular bacterial pathogen in humans.</title>
        <authorList>
            <person name="Sasaki Y."/>
            <person name="Ishikawa J."/>
            <person name="Yamashita A."/>
            <person name="Oshima K."/>
            <person name="Kenri T."/>
            <person name="Furuya K."/>
            <person name="Yoshino C."/>
            <person name="Horino A."/>
            <person name="Shiba T."/>
            <person name="Sasaki T."/>
            <person name="Hattori M."/>
        </authorList>
    </citation>
    <scope>NUCLEOTIDE SEQUENCE [LARGE SCALE GENOMIC DNA]</scope>
    <source>
        <strain evidence="16 17">HF-2</strain>
    </source>
</reference>
<accession>Q8EWX2</accession>
<keyword evidence="8 14" id="KW-0418">Kinase</keyword>
<dbReference type="KEGG" id="mpe:MYPE780"/>
<keyword evidence="17" id="KW-1185">Reference proteome</keyword>
<dbReference type="InterPro" id="IPR015813">
    <property type="entry name" value="Pyrv/PenolPyrv_kinase-like_dom"/>
</dbReference>
<evidence type="ECO:0000256" key="2">
    <source>
        <dbReference type="ARBA" id="ARBA00004997"/>
    </source>
</evidence>
<dbReference type="Pfam" id="PF00224">
    <property type="entry name" value="PK"/>
    <property type="match status" value="1"/>
</dbReference>
<dbReference type="Gene3D" id="3.20.20.60">
    <property type="entry name" value="Phosphoenolpyruvate-binding domains"/>
    <property type="match status" value="1"/>
</dbReference>
<evidence type="ECO:0000256" key="11">
    <source>
        <dbReference type="ARBA" id="ARBA00023152"/>
    </source>
</evidence>
<dbReference type="InterPro" id="IPR001697">
    <property type="entry name" value="Pyr_Knase"/>
</dbReference>
<organism evidence="16 17">
    <name type="scientific">Malacoplasma penetrans (strain HF-2)</name>
    <name type="common">Mycoplasma penetrans</name>
    <dbReference type="NCBI Taxonomy" id="272633"/>
    <lineage>
        <taxon>Bacteria</taxon>
        <taxon>Bacillati</taxon>
        <taxon>Mycoplasmatota</taxon>
        <taxon>Mycoplasmoidales</taxon>
        <taxon>Mycoplasmoidaceae</taxon>
        <taxon>Malacoplasma</taxon>
    </lineage>
</organism>
<keyword evidence="10 14" id="KW-0460">Magnesium</keyword>
<dbReference type="GO" id="GO:0005524">
    <property type="term" value="F:ATP binding"/>
    <property type="evidence" value="ECO:0007669"/>
    <property type="project" value="UniProtKB-KW"/>
</dbReference>
<dbReference type="HOGENOM" id="CLU_015439_0_2_14"/>
<sequence>MKMIKKTKITATLGPSITGKIFTLADFNKPENKGVIETAKKNLAALFDAGVNVVRFNFSHGDYEEQTIRLNLVREVAKEKGVNISTMLDTKGPEIRVYKTSEKEVEIKSDSKVRIYTTKKEIGTSEKFSVLDSTGTYNMAKDVQPGNTIFVDDGKLKLEVISSNVEEGIIETIARNTWILRENKRINLPDSNYSIPFMSDKDRNDIIFAIKNKFDYIAASFVNTGDNVREIKKILKEHGGEHIQIISKIETMTGIKSLDDIIDESDSIMVARGDLGLEVPYYDVPTYEKYIIKDCRHKGKTVIVATQMLDSLETKIQPTRAEVTDVFFAVERGTDCTMLSGETANGMYPINAVEVMAKIDVSSENFFDYGRAIDVYFKETPFMKEKVGTLATTIATLVAPKRVIDNHGFDYSSIVVFGNDTRLIQALSNIRCAAPIFFVTDKKEYATRFGLNYGVFVKVVDNVEHAIANKTEIIDAINSQLPEVKKTVVVINDSIYKH</sequence>
<comment type="pathway">
    <text evidence="2 14">Carbohydrate degradation; glycolysis; pyruvate from D-glyceraldehyde 3-phosphate: step 5/5.</text>
</comment>
<dbReference type="FunCoup" id="Q8EWX2">
    <property type="interactions" value="182"/>
</dbReference>
<evidence type="ECO:0000256" key="6">
    <source>
        <dbReference type="ARBA" id="ARBA00022723"/>
    </source>
</evidence>
<evidence type="ECO:0000256" key="3">
    <source>
        <dbReference type="ARBA" id="ARBA00008663"/>
    </source>
</evidence>
<evidence type="ECO:0000256" key="7">
    <source>
        <dbReference type="ARBA" id="ARBA00022741"/>
    </source>
</evidence>
<dbReference type="PRINTS" id="PR01050">
    <property type="entry name" value="PYRUVTKNASE"/>
</dbReference>
<dbReference type="Gene3D" id="2.40.33.10">
    <property type="entry name" value="PK beta-barrel domain-like"/>
    <property type="match status" value="1"/>
</dbReference>
<dbReference type="UniPathway" id="UPA00109">
    <property type="reaction ID" value="UER00188"/>
</dbReference>
<dbReference type="GO" id="GO:0004743">
    <property type="term" value="F:pyruvate kinase activity"/>
    <property type="evidence" value="ECO:0007669"/>
    <property type="project" value="UniProtKB-UniRule"/>
</dbReference>
<dbReference type="Proteomes" id="UP000002522">
    <property type="component" value="Chromosome"/>
</dbReference>
<evidence type="ECO:0000256" key="14">
    <source>
        <dbReference type="RuleBase" id="RU000504"/>
    </source>
</evidence>
<dbReference type="Gene3D" id="3.40.1380.20">
    <property type="entry name" value="Pyruvate kinase, C-terminal domain"/>
    <property type="match status" value="1"/>
</dbReference>
<dbReference type="NCBIfam" id="NF004491">
    <property type="entry name" value="PRK05826.1"/>
    <property type="match status" value="1"/>
</dbReference>
<protein>
    <recommendedName>
        <fullName evidence="4 13">Pyruvate kinase</fullName>
        <ecNumber evidence="4 13">2.7.1.40</ecNumber>
    </recommendedName>
</protein>
<keyword evidence="5 14" id="KW-0808">Transferase</keyword>
<keyword evidence="9" id="KW-0067">ATP-binding</keyword>
<dbReference type="GO" id="GO:0030955">
    <property type="term" value="F:potassium ion binding"/>
    <property type="evidence" value="ECO:0007669"/>
    <property type="project" value="UniProtKB-UniRule"/>
</dbReference>
<dbReference type="InterPro" id="IPR011037">
    <property type="entry name" value="Pyrv_Knase-like_insert_dom_sf"/>
</dbReference>
<dbReference type="SUPFAM" id="SSF52935">
    <property type="entry name" value="PK C-terminal domain-like"/>
    <property type="match status" value="1"/>
</dbReference>
<dbReference type="SUPFAM" id="SSF51621">
    <property type="entry name" value="Phosphoenolpyruvate/pyruvate domain"/>
    <property type="match status" value="1"/>
</dbReference>
<evidence type="ECO:0000313" key="16">
    <source>
        <dbReference type="EMBL" id="BAC43868.1"/>
    </source>
</evidence>
<dbReference type="InterPro" id="IPR040442">
    <property type="entry name" value="Pyrv_kinase-like_dom_sf"/>
</dbReference>
<evidence type="ECO:0000256" key="5">
    <source>
        <dbReference type="ARBA" id="ARBA00022679"/>
    </source>
</evidence>
<dbReference type="AlphaFoldDB" id="Q8EWX2"/>
<dbReference type="STRING" id="272633.gene:10731169"/>
<keyword evidence="6" id="KW-0479">Metal-binding</keyword>
<keyword evidence="11 14" id="KW-0324">Glycolysis</keyword>